<keyword evidence="2" id="KW-1133">Transmembrane helix</keyword>
<organism evidence="3 4">
    <name type="scientific">Caenorhabditis auriculariae</name>
    <dbReference type="NCBI Taxonomy" id="2777116"/>
    <lineage>
        <taxon>Eukaryota</taxon>
        <taxon>Metazoa</taxon>
        <taxon>Ecdysozoa</taxon>
        <taxon>Nematoda</taxon>
        <taxon>Chromadorea</taxon>
        <taxon>Rhabditida</taxon>
        <taxon>Rhabditina</taxon>
        <taxon>Rhabditomorpha</taxon>
        <taxon>Rhabditoidea</taxon>
        <taxon>Rhabditidae</taxon>
        <taxon>Peloderinae</taxon>
        <taxon>Caenorhabditis</taxon>
    </lineage>
</organism>
<feature type="compositionally biased region" description="Basic and acidic residues" evidence="1">
    <location>
        <begin position="185"/>
        <end position="195"/>
    </location>
</feature>
<sequence length="195" mass="22506">MLMSFILKAAANLIGLIFPCYYSYKVLKKPTNAKLVYWLQYWIVYGAYLVTDWIFELNIIIIVIPQLGVAAFIHKKVLAPFLRQKEHKLDIFLTNTYQRILTSFSATATHAALQAFRHITEQTSHFEVQEDEFNSLVVIEDVLDESAMGDDIKIEPLTDFDEIEEVTISPPPKKRGRPRKNSKVVHKDMSNKVDM</sequence>
<gene>
    <name evidence="3" type="ORF">CAUJ_LOCUS9745</name>
</gene>
<evidence type="ECO:0000256" key="1">
    <source>
        <dbReference type="SAM" id="MobiDB-lite"/>
    </source>
</evidence>
<feature type="region of interest" description="Disordered" evidence="1">
    <location>
        <begin position="165"/>
        <end position="195"/>
    </location>
</feature>
<keyword evidence="2" id="KW-0472">Membrane</keyword>
<comment type="caution">
    <text evidence="3">The sequence shown here is derived from an EMBL/GenBank/DDBJ whole genome shotgun (WGS) entry which is preliminary data.</text>
</comment>
<evidence type="ECO:0000256" key="2">
    <source>
        <dbReference type="SAM" id="Phobius"/>
    </source>
</evidence>
<dbReference type="OrthoDB" id="5868404at2759"/>
<name>A0A8S1HB41_9PELO</name>
<evidence type="ECO:0000313" key="3">
    <source>
        <dbReference type="EMBL" id="CAD6193826.1"/>
    </source>
</evidence>
<dbReference type="AlphaFoldDB" id="A0A8S1HB41"/>
<dbReference type="InterPro" id="IPR004345">
    <property type="entry name" value="TB2_DP1_HVA22"/>
</dbReference>
<dbReference type="Pfam" id="PF03134">
    <property type="entry name" value="TB2_DP1_HVA22"/>
    <property type="match status" value="1"/>
</dbReference>
<keyword evidence="2" id="KW-0812">Transmembrane</keyword>
<evidence type="ECO:0000313" key="4">
    <source>
        <dbReference type="Proteomes" id="UP000835052"/>
    </source>
</evidence>
<reference evidence="3" key="1">
    <citation type="submission" date="2020-10" db="EMBL/GenBank/DDBJ databases">
        <authorList>
            <person name="Kikuchi T."/>
        </authorList>
    </citation>
    <scope>NUCLEOTIDE SEQUENCE</scope>
    <source>
        <strain evidence="3">NKZ352</strain>
    </source>
</reference>
<feature type="transmembrane region" description="Helical" evidence="2">
    <location>
        <begin position="6"/>
        <end position="23"/>
    </location>
</feature>
<proteinExistence type="predicted"/>
<protein>
    <recommendedName>
        <fullName evidence="5">Receptor expression-enhancing protein</fullName>
    </recommendedName>
</protein>
<dbReference type="EMBL" id="CAJGYM010000039">
    <property type="protein sequence ID" value="CAD6193826.1"/>
    <property type="molecule type" value="Genomic_DNA"/>
</dbReference>
<evidence type="ECO:0008006" key="5">
    <source>
        <dbReference type="Google" id="ProtNLM"/>
    </source>
</evidence>
<keyword evidence="4" id="KW-1185">Reference proteome</keyword>
<accession>A0A8S1HB41</accession>
<dbReference type="Proteomes" id="UP000835052">
    <property type="component" value="Unassembled WGS sequence"/>
</dbReference>
<feature type="compositionally biased region" description="Basic residues" evidence="1">
    <location>
        <begin position="172"/>
        <end position="184"/>
    </location>
</feature>